<feature type="region of interest" description="Disordered" evidence="1">
    <location>
        <begin position="55"/>
        <end position="85"/>
    </location>
</feature>
<reference evidence="2" key="1">
    <citation type="journal article" date="2020" name="Stud. Mycol.">
        <title>101 Dothideomycetes genomes: a test case for predicting lifestyles and emergence of pathogens.</title>
        <authorList>
            <person name="Haridas S."/>
            <person name="Albert R."/>
            <person name="Binder M."/>
            <person name="Bloem J."/>
            <person name="Labutti K."/>
            <person name="Salamov A."/>
            <person name="Andreopoulos B."/>
            <person name="Baker S."/>
            <person name="Barry K."/>
            <person name="Bills G."/>
            <person name="Bluhm B."/>
            <person name="Cannon C."/>
            <person name="Castanera R."/>
            <person name="Culley D."/>
            <person name="Daum C."/>
            <person name="Ezra D."/>
            <person name="Gonzalez J."/>
            <person name="Henrissat B."/>
            <person name="Kuo A."/>
            <person name="Liang C."/>
            <person name="Lipzen A."/>
            <person name="Lutzoni F."/>
            <person name="Magnuson J."/>
            <person name="Mondo S."/>
            <person name="Nolan M."/>
            <person name="Ohm R."/>
            <person name="Pangilinan J."/>
            <person name="Park H.-J."/>
            <person name="Ramirez L."/>
            <person name="Alfaro M."/>
            <person name="Sun H."/>
            <person name="Tritt A."/>
            <person name="Yoshinaga Y."/>
            <person name="Zwiers L.-H."/>
            <person name="Turgeon B."/>
            <person name="Goodwin S."/>
            <person name="Spatafora J."/>
            <person name="Crous P."/>
            <person name="Grigoriev I."/>
        </authorList>
    </citation>
    <scope>NUCLEOTIDE SEQUENCE</scope>
    <source>
        <strain evidence="2">CBS 262.69</strain>
    </source>
</reference>
<sequence length="164" mass="18241">MTSCSRPPGCRRYLVHPPITDPKTKKGTNAPPTCPIKLETKKIERDQNLALGPARGSKGIIKEEDKSNEIATSVQGQAHEKSGALSESRTWLADIAGTAKKRRSACLLRPRVPHPTTPDTIRAARRRKSWHMAYSQPPALPLHYSSRRWCCWEENAPGQSACLH</sequence>
<gene>
    <name evidence="2" type="ORF">EJ06DRAFT_194674</name>
</gene>
<protein>
    <submittedName>
        <fullName evidence="2">Uncharacterized protein</fullName>
    </submittedName>
</protein>
<keyword evidence="3" id="KW-1185">Reference proteome</keyword>
<organism evidence="2 3">
    <name type="scientific">Trichodelitschia bisporula</name>
    <dbReference type="NCBI Taxonomy" id="703511"/>
    <lineage>
        <taxon>Eukaryota</taxon>
        <taxon>Fungi</taxon>
        <taxon>Dikarya</taxon>
        <taxon>Ascomycota</taxon>
        <taxon>Pezizomycotina</taxon>
        <taxon>Dothideomycetes</taxon>
        <taxon>Dothideomycetes incertae sedis</taxon>
        <taxon>Phaeotrichales</taxon>
        <taxon>Phaeotrichaceae</taxon>
        <taxon>Trichodelitschia</taxon>
    </lineage>
</organism>
<dbReference type="AlphaFoldDB" id="A0A6G1I874"/>
<proteinExistence type="predicted"/>
<accession>A0A6G1I874</accession>
<name>A0A6G1I874_9PEZI</name>
<dbReference type="Proteomes" id="UP000799640">
    <property type="component" value="Unassembled WGS sequence"/>
</dbReference>
<evidence type="ECO:0000313" key="3">
    <source>
        <dbReference type="Proteomes" id="UP000799640"/>
    </source>
</evidence>
<dbReference type="EMBL" id="ML996688">
    <property type="protein sequence ID" value="KAF2404269.1"/>
    <property type="molecule type" value="Genomic_DNA"/>
</dbReference>
<evidence type="ECO:0000313" key="2">
    <source>
        <dbReference type="EMBL" id="KAF2404269.1"/>
    </source>
</evidence>
<evidence type="ECO:0000256" key="1">
    <source>
        <dbReference type="SAM" id="MobiDB-lite"/>
    </source>
</evidence>